<dbReference type="SUPFAM" id="SSF53098">
    <property type="entry name" value="Ribonuclease H-like"/>
    <property type="match status" value="1"/>
</dbReference>
<evidence type="ECO:0000256" key="4">
    <source>
        <dbReference type="ARBA" id="ARBA00022771"/>
    </source>
</evidence>
<dbReference type="GO" id="GO:0005634">
    <property type="term" value="C:nucleus"/>
    <property type="evidence" value="ECO:0007669"/>
    <property type="project" value="UniProtKB-SubCell"/>
</dbReference>
<keyword evidence="6" id="KW-0805">Transcription regulation</keyword>
<dbReference type="AlphaFoldDB" id="A0A6J1DGQ5"/>
<feature type="domain" description="BED-type" evidence="12">
    <location>
        <begin position="47"/>
        <end position="107"/>
    </location>
</feature>
<dbReference type="GO" id="GO:0009791">
    <property type="term" value="P:post-embryonic development"/>
    <property type="evidence" value="ECO:0007669"/>
    <property type="project" value="UniProtKB-ARBA"/>
</dbReference>
<sequence>MELQNGDTDNRIHQSRITPKIELDIPLEFAENVEPLRLEGQPNKRRRKKSIVWDYFTVQTVEDGCIRACCNQCNKSFAYVTGSKLAGTSHLKRHIALGICPVSREQNQSNGHTRGPTTFTNGKVTNPPRKRCRATPAFASMPFDTNRSNHDIVVMMIKNEIPLDIVHESCFVNAFKGLQPQFNMMSFSMVEKECASIYLREKESLLTFLCGISGRVSLSLDIWTSGDTFGYAFLRGHFIDNNWNSQCRILNVVRIPSPYAYDALNLAVLTCLSNWRLDGRVFSLTVDVDQSFLSDAIAKNLRAFLVANDAKFLNGQLLLGNCLAQVLCQLAQEAISSTGEVVWKIRESVKYVKSSIMREEKFLELKHHLQVPCARELSMDNQTRWDTTYRMLAAACELKEVFSCLEASDPDFKLSLSMDDWKMAETLCTYLKYFYDVADILTSPSYPTANVFFPEVSRIQMELTRASMSEDPLVHGLTNPLKEKFDRYWKDCCLVLGMAVVMDPRFKLKFVEFTFSKVFVENAEDWTRTVDYGLRDLFLQYTMETLTLSDTFGEDGSVGISLTEVHQEEHHGEIFLTTGDGLSDFDVYISETSENQQTKSELDCYLEEVLTPRSPEFDVLSWWRLHKDQYPTLSKMACDILSIPVSSVARDLVFDTEIRRIDYHRSQLGPETLEALICTKDWLQYGSLLTPSTQMSDAIVKKEF</sequence>
<keyword evidence="7" id="KW-0238">DNA-binding</keyword>
<accession>A0A6J1DGQ5</accession>
<dbReference type="SMART" id="SM00614">
    <property type="entry name" value="ZnF_BED"/>
    <property type="match status" value="1"/>
</dbReference>
<organism evidence="13 14">
    <name type="scientific">Momordica charantia</name>
    <name type="common">Bitter gourd</name>
    <name type="synonym">Balsam pear</name>
    <dbReference type="NCBI Taxonomy" id="3673"/>
    <lineage>
        <taxon>Eukaryota</taxon>
        <taxon>Viridiplantae</taxon>
        <taxon>Streptophyta</taxon>
        <taxon>Embryophyta</taxon>
        <taxon>Tracheophyta</taxon>
        <taxon>Spermatophyta</taxon>
        <taxon>Magnoliopsida</taxon>
        <taxon>eudicotyledons</taxon>
        <taxon>Gunneridae</taxon>
        <taxon>Pentapetalae</taxon>
        <taxon>rosids</taxon>
        <taxon>fabids</taxon>
        <taxon>Cucurbitales</taxon>
        <taxon>Cucurbitaceae</taxon>
        <taxon>Momordiceae</taxon>
        <taxon>Momordica</taxon>
    </lineage>
</organism>
<dbReference type="InterPro" id="IPR025525">
    <property type="entry name" value="hAT-like_transposase_RNase-H"/>
</dbReference>
<keyword evidence="3" id="KW-0479">Metal-binding</keyword>
<dbReference type="GO" id="GO:0008270">
    <property type="term" value="F:zinc ion binding"/>
    <property type="evidence" value="ECO:0007669"/>
    <property type="project" value="UniProtKB-KW"/>
</dbReference>
<evidence type="ECO:0000313" key="13">
    <source>
        <dbReference type="Proteomes" id="UP000504603"/>
    </source>
</evidence>
<evidence type="ECO:0000256" key="5">
    <source>
        <dbReference type="ARBA" id="ARBA00022833"/>
    </source>
</evidence>
<evidence type="ECO:0000256" key="6">
    <source>
        <dbReference type="ARBA" id="ARBA00023015"/>
    </source>
</evidence>
<reference evidence="14" key="1">
    <citation type="submission" date="2025-08" db="UniProtKB">
        <authorList>
            <consortium name="RefSeq"/>
        </authorList>
    </citation>
    <scope>IDENTIFICATION</scope>
    <source>
        <strain evidence="14">OHB3-1</strain>
    </source>
</reference>
<dbReference type="OrthoDB" id="2610923at2759"/>
<gene>
    <name evidence="14" type="primary">LOC111020905</name>
</gene>
<keyword evidence="5" id="KW-0862">Zinc</keyword>
<dbReference type="Proteomes" id="UP000504603">
    <property type="component" value="Unplaced"/>
</dbReference>
<keyword evidence="13" id="KW-1185">Reference proteome</keyword>
<name>A0A6J1DGQ5_MOMCH</name>
<dbReference type="InterPro" id="IPR036236">
    <property type="entry name" value="Znf_C2H2_sf"/>
</dbReference>
<dbReference type="GeneID" id="111020905"/>
<keyword evidence="9" id="KW-0539">Nucleus</keyword>
<evidence type="ECO:0000256" key="10">
    <source>
        <dbReference type="PROSITE-ProRule" id="PRU00027"/>
    </source>
</evidence>
<evidence type="ECO:0000256" key="9">
    <source>
        <dbReference type="ARBA" id="ARBA00023242"/>
    </source>
</evidence>
<dbReference type="PROSITE" id="PS50808">
    <property type="entry name" value="ZF_BED"/>
    <property type="match status" value="1"/>
</dbReference>
<dbReference type="InterPro" id="IPR012337">
    <property type="entry name" value="RNaseH-like_sf"/>
</dbReference>
<keyword evidence="8" id="KW-0804">Transcription</keyword>
<comment type="subunit">
    <text evidence="2">Homodimer.</text>
</comment>
<evidence type="ECO:0000256" key="7">
    <source>
        <dbReference type="ARBA" id="ARBA00023125"/>
    </source>
</evidence>
<dbReference type="PANTHER" id="PTHR46481">
    <property type="entry name" value="ZINC FINGER BED DOMAIN-CONTAINING PROTEIN 4"/>
    <property type="match status" value="1"/>
</dbReference>
<dbReference type="SUPFAM" id="SSF57667">
    <property type="entry name" value="beta-beta-alpha zinc fingers"/>
    <property type="match status" value="1"/>
</dbReference>
<dbReference type="KEGG" id="mcha:111020905"/>
<feature type="region of interest" description="Disordered" evidence="11">
    <location>
        <begin position="106"/>
        <end position="127"/>
    </location>
</feature>
<dbReference type="InterPro" id="IPR008906">
    <property type="entry name" value="HATC_C_dom"/>
</dbReference>
<protein>
    <submittedName>
        <fullName evidence="14">Zinc finger BED domain-containing protein DAYSLEEPER-like</fullName>
    </submittedName>
</protein>
<proteinExistence type="predicted"/>
<feature type="compositionally biased region" description="Polar residues" evidence="11">
    <location>
        <begin position="106"/>
        <end position="124"/>
    </location>
</feature>
<keyword evidence="4 10" id="KW-0863">Zinc-finger</keyword>
<dbReference type="Pfam" id="PF05699">
    <property type="entry name" value="Dimer_Tnp_hAT"/>
    <property type="match status" value="1"/>
</dbReference>
<dbReference type="Pfam" id="PF14372">
    <property type="entry name" value="hAT-like_RNase-H"/>
    <property type="match status" value="1"/>
</dbReference>
<evidence type="ECO:0000256" key="11">
    <source>
        <dbReference type="SAM" id="MobiDB-lite"/>
    </source>
</evidence>
<dbReference type="GO" id="GO:0003677">
    <property type="term" value="F:DNA binding"/>
    <property type="evidence" value="ECO:0007669"/>
    <property type="project" value="UniProtKB-KW"/>
</dbReference>
<evidence type="ECO:0000256" key="2">
    <source>
        <dbReference type="ARBA" id="ARBA00011738"/>
    </source>
</evidence>
<evidence type="ECO:0000259" key="12">
    <source>
        <dbReference type="PROSITE" id="PS50808"/>
    </source>
</evidence>
<dbReference type="InterPro" id="IPR052035">
    <property type="entry name" value="ZnF_BED_domain_contain"/>
</dbReference>
<comment type="subcellular location">
    <subcellularLocation>
        <location evidence="1">Nucleus</location>
    </subcellularLocation>
</comment>
<evidence type="ECO:0000256" key="8">
    <source>
        <dbReference type="ARBA" id="ARBA00023163"/>
    </source>
</evidence>
<dbReference type="GO" id="GO:0046983">
    <property type="term" value="F:protein dimerization activity"/>
    <property type="evidence" value="ECO:0007669"/>
    <property type="project" value="InterPro"/>
</dbReference>
<evidence type="ECO:0000313" key="14">
    <source>
        <dbReference type="RefSeq" id="XP_022153395.1"/>
    </source>
</evidence>
<evidence type="ECO:0000256" key="3">
    <source>
        <dbReference type="ARBA" id="ARBA00022723"/>
    </source>
</evidence>
<dbReference type="RefSeq" id="XP_022153395.1">
    <property type="nucleotide sequence ID" value="XM_022297703.1"/>
</dbReference>
<dbReference type="PANTHER" id="PTHR46481:SF10">
    <property type="entry name" value="ZINC FINGER BED DOMAIN-CONTAINING PROTEIN 39"/>
    <property type="match status" value="1"/>
</dbReference>
<evidence type="ECO:0000256" key="1">
    <source>
        <dbReference type="ARBA" id="ARBA00004123"/>
    </source>
</evidence>
<dbReference type="InterPro" id="IPR003656">
    <property type="entry name" value="Znf_BED"/>
</dbReference>